<protein>
    <submittedName>
        <fullName evidence="1">Uncharacterized protein</fullName>
    </submittedName>
</protein>
<reference evidence="1 2" key="1">
    <citation type="submission" date="2018-05" db="EMBL/GenBank/DDBJ databases">
        <title>Genomic Encyclopedia of Type Strains, Phase IV (KMG-IV): sequencing the most valuable type-strain genomes for metagenomic binning, comparative biology and taxonomic classification.</title>
        <authorList>
            <person name="Goeker M."/>
        </authorList>
    </citation>
    <scope>NUCLEOTIDE SEQUENCE [LARGE SCALE GENOMIC DNA]</scope>
    <source>
        <strain evidence="1 2">DSM 23606</strain>
    </source>
</reference>
<dbReference type="AlphaFoldDB" id="A0A317N1I1"/>
<comment type="caution">
    <text evidence="1">The sequence shown here is derived from an EMBL/GenBank/DDBJ whole genome shotgun (WGS) entry which is preliminary data.</text>
</comment>
<sequence length="126" mass="14163">MRKRQAIPIPAPACMEEENRQRRQRDAAEAAAIAKSKAAAAEYDRKIEQQRADTCGRSPRTRQAILQHKPIIGMTADEARCALDGQFIHVNRTTSVYGVSEQWVIGRGSDTQYLYFNNGILTTIQD</sequence>
<dbReference type="EMBL" id="QGTJ01000001">
    <property type="protein sequence ID" value="PWV65990.1"/>
    <property type="molecule type" value="Genomic_DNA"/>
</dbReference>
<organism evidence="1 2">
    <name type="scientific">Plasticicumulans acidivorans</name>
    <dbReference type="NCBI Taxonomy" id="886464"/>
    <lineage>
        <taxon>Bacteria</taxon>
        <taxon>Pseudomonadati</taxon>
        <taxon>Pseudomonadota</taxon>
        <taxon>Gammaproteobacteria</taxon>
        <taxon>Candidatus Competibacteraceae</taxon>
        <taxon>Plasticicumulans</taxon>
    </lineage>
</organism>
<proteinExistence type="predicted"/>
<name>A0A317N1I1_9GAMM</name>
<keyword evidence="2" id="KW-1185">Reference proteome</keyword>
<gene>
    <name evidence="1" type="ORF">C7443_101478</name>
</gene>
<evidence type="ECO:0000313" key="2">
    <source>
        <dbReference type="Proteomes" id="UP000246569"/>
    </source>
</evidence>
<dbReference type="Proteomes" id="UP000246569">
    <property type="component" value="Unassembled WGS sequence"/>
</dbReference>
<evidence type="ECO:0000313" key="1">
    <source>
        <dbReference type="EMBL" id="PWV65990.1"/>
    </source>
</evidence>
<accession>A0A317N1I1</accession>